<name>X6PF05_RETFI</name>
<dbReference type="Proteomes" id="UP000023152">
    <property type="component" value="Unassembled WGS sequence"/>
</dbReference>
<keyword evidence="1" id="KW-0812">Transmembrane</keyword>
<protein>
    <submittedName>
        <fullName evidence="2">Uncharacterized protein</fullName>
    </submittedName>
</protein>
<feature type="transmembrane region" description="Helical" evidence="1">
    <location>
        <begin position="44"/>
        <end position="64"/>
    </location>
</feature>
<organism evidence="2 3">
    <name type="scientific">Reticulomyxa filosa</name>
    <dbReference type="NCBI Taxonomy" id="46433"/>
    <lineage>
        <taxon>Eukaryota</taxon>
        <taxon>Sar</taxon>
        <taxon>Rhizaria</taxon>
        <taxon>Retaria</taxon>
        <taxon>Foraminifera</taxon>
        <taxon>Monothalamids</taxon>
        <taxon>Reticulomyxidae</taxon>
        <taxon>Reticulomyxa</taxon>
    </lineage>
</organism>
<evidence type="ECO:0000256" key="1">
    <source>
        <dbReference type="SAM" id="Phobius"/>
    </source>
</evidence>
<reference evidence="2 3" key="1">
    <citation type="journal article" date="2013" name="Curr. Biol.">
        <title>The Genome of the Foraminiferan Reticulomyxa filosa.</title>
        <authorList>
            <person name="Glockner G."/>
            <person name="Hulsmann N."/>
            <person name="Schleicher M."/>
            <person name="Noegel A.A."/>
            <person name="Eichinger L."/>
            <person name="Gallinger C."/>
            <person name="Pawlowski J."/>
            <person name="Sierra R."/>
            <person name="Euteneuer U."/>
            <person name="Pillet L."/>
            <person name="Moustafa A."/>
            <person name="Platzer M."/>
            <person name="Groth M."/>
            <person name="Szafranski K."/>
            <person name="Schliwa M."/>
        </authorList>
    </citation>
    <scope>NUCLEOTIDE SEQUENCE [LARGE SCALE GENOMIC DNA]</scope>
</reference>
<dbReference type="AlphaFoldDB" id="X6PF05"/>
<sequence length="171" mass="19622">MPKSFKGVVLVYWKISVYNNTNKTHVSRQQHTVEMIHMLCCDRFAFFLESLLIFVVVMCFLKALNKTYSTDIGINPAYGTLLFSSEFEKQIEFVIEEQTVPSGGDKYKWYTLDITQCNSSSSNYSCIPVYPSVLRMKVNVTGGNDNVTKNAQNKIPKWFLWLIGGLLFFVL</sequence>
<proteinExistence type="predicted"/>
<keyword evidence="1" id="KW-0472">Membrane</keyword>
<evidence type="ECO:0000313" key="3">
    <source>
        <dbReference type="Proteomes" id="UP000023152"/>
    </source>
</evidence>
<keyword evidence="3" id="KW-1185">Reference proteome</keyword>
<comment type="caution">
    <text evidence="2">The sequence shown here is derived from an EMBL/GenBank/DDBJ whole genome shotgun (WGS) entry which is preliminary data.</text>
</comment>
<accession>X6PF05</accession>
<evidence type="ECO:0000313" key="2">
    <source>
        <dbReference type="EMBL" id="ETO36634.1"/>
    </source>
</evidence>
<gene>
    <name evidence="2" type="ORF">RFI_00428</name>
</gene>
<keyword evidence="1" id="KW-1133">Transmembrane helix</keyword>
<dbReference type="EMBL" id="ASPP01000455">
    <property type="protein sequence ID" value="ETO36634.1"/>
    <property type="molecule type" value="Genomic_DNA"/>
</dbReference>